<keyword evidence="3" id="KW-0808">Transferase</keyword>
<dbReference type="EMBL" id="NBNE01000714">
    <property type="protein sequence ID" value="OWZ17666.1"/>
    <property type="molecule type" value="Genomic_DNA"/>
</dbReference>
<dbReference type="PROSITE" id="PS50404">
    <property type="entry name" value="GST_NTER"/>
    <property type="match status" value="1"/>
</dbReference>
<dbReference type="Gene3D" id="3.40.30.10">
    <property type="entry name" value="Glutaredoxin"/>
    <property type="match status" value="1"/>
</dbReference>
<dbReference type="Proteomes" id="UP000198211">
    <property type="component" value="Unassembled WGS sequence"/>
</dbReference>
<dbReference type="GO" id="GO:0004364">
    <property type="term" value="F:glutathione transferase activity"/>
    <property type="evidence" value="ECO:0007669"/>
    <property type="project" value="TreeGrafter"/>
</dbReference>
<dbReference type="SUPFAM" id="SSF52833">
    <property type="entry name" value="Thioredoxin-like"/>
    <property type="match status" value="1"/>
</dbReference>
<accession>A0A225WIZ0</accession>
<proteinExistence type="predicted"/>
<keyword evidence="4" id="KW-1185">Reference proteome</keyword>
<protein>
    <submittedName>
        <fullName evidence="3">Glutathione S-transferase</fullName>
    </submittedName>
</protein>
<dbReference type="InterPro" id="IPR036249">
    <property type="entry name" value="Thioredoxin-like_sf"/>
</dbReference>
<dbReference type="InterPro" id="IPR010987">
    <property type="entry name" value="Glutathione-S-Trfase_C-like"/>
</dbReference>
<dbReference type="Pfam" id="PF02798">
    <property type="entry name" value="GST_N"/>
    <property type="match status" value="1"/>
</dbReference>
<gene>
    <name evidence="3" type="ORF">PHMEG_0008357</name>
</gene>
<dbReference type="InterPro" id="IPR004046">
    <property type="entry name" value="GST_C"/>
</dbReference>
<dbReference type="InterPro" id="IPR004045">
    <property type="entry name" value="Glutathione_S-Trfase_N"/>
</dbReference>
<dbReference type="PANTHER" id="PTHR11571:SF150">
    <property type="entry name" value="GLUTATHIONE S-TRANSFERASE"/>
    <property type="match status" value="1"/>
</dbReference>
<dbReference type="AlphaFoldDB" id="A0A225WIZ0"/>
<dbReference type="InterPro" id="IPR036282">
    <property type="entry name" value="Glutathione-S-Trfase_C_sf"/>
</dbReference>
<evidence type="ECO:0000259" key="1">
    <source>
        <dbReference type="PROSITE" id="PS50404"/>
    </source>
</evidence>
<feature type="domain" description="GST N-terminal" evidence="1">
    <location>
        <begin position="1"/>
        <end position="59"/>
    </location>
</feature>
<dbReference type="PROSITE" id="PS50405">
    <property type="entry name" value="GST_CTER"/>
    <property type="match status" value="1"/>
</dbReference>
<dbReference type="CDD" id="cd03192">
    <property type="entry name" value="GST_C_Sigma_like"/>
    <property type="match status" value="1"/>
</dbReference>
<feature type="domain" description="GST C-terminal" evidence="2">
    <location>
        <begin position="61"/>
        <end position="180"/>
    </location>
</feature>
<dbReference type="CDD" id="cd03039">
    <property type="entry name" value="GST_N_Sigma_like"/>
    <property type="match status" value="1"/>
</dbReference>
<dbReference type="Pfam" id="PF14497">
    <property type="entry name" value="GST_C_3"/>
    <property type="match status" value="1"/>
</dbReference>
<evidence type="ECO:0000313" key="4">
    <source>
        <dbReference type="Proteomes" id="UP000198211"/>
    </source>
</evidence>
<name>A0A225WIZ0_9STRA</name>
<dbReference type="InterPro" id="IPR050213">
    <property type="entry name" value="GST_superfamily"/>
</dbReference>
<reference evidence="4" key="1">
    <citation type="submission" date="2017-03" db="EMBL/GenBank/DDBJ databases">
        <title>Phytopthora megakarya and P. palmivora, two closely related causual agents of cacao black pod achieved similar genome size and gene model numbers by different mechanisms.</title>
        <authorList>
            <person name="Ali S."/>
            <person name="Shao J."/>
            <person name="Larry D.J."/>
            <person name="Kronmiller B."/>
            <person name="Shen D."/>
            <person name="Strem M.D."/>
            <person name="Melnick R.L."/>
            <person name="Guiltinan M.J."/>
            <person name="Tyler B.M."/>
            <person name="Meinhardt L.W."/>
            <person name="Bailey B.A."/>
        </authorList>
    </citation>
    <scope>NUCLEOTIDE SEQUENCE [LARGE SCALE GENOMIC DNA]</scope>
    <source>
        <strain evidence="4">zdho120</strain>
    </source>
</reference>
<dbReference type="PANTHER" id="PTHR11571">
    <property type="entry name" value="GLUTATHIONE S-TRANSFERASE"/>
    <property type="match status" value="1"/>
</dbReference>
<comment type="caution">
    <text evidence="3">The sequence shown here is derived from an EMBL/GenBank/DDBJ whole genome shotgun (WGS) entry which is preliminary data.</text>
</comment>
<dbReference type="SUPFAM" id="SSF47616">
    <property type="entry name" value="GST C-terminal domain-like"/>
    <property type="match status" value="1"/>
</dbReference>
<dbReference type="FunFam" id="1.20.1050.10:FF:000030">
    <property type="entry name" value="Glutathione S-transferase S1"/>
    <property type="match status" value="1"/>
</dbReference>
<dbReference type="STRING" id="4795.A0A225WIZ0"/>
<dbReference type="Gene3D" id="1.20.1050.10">
    <property type="match status" value="1"/>
</dbReference>
<dbReference type="InterPro" id="IPR040079">
    <property type="entry name" value="Glutathione_S-Trfase"/>
</dbReference>
<dbReference type="SFLD" id="SFLDS00019">
    <property type="entry name" value="Glutathione_Transferase_(cytos"/>
    <property type="match status" value="1"/>
</dbReference>
<dbReference type="OrthoDB" id="420389at2759"/>
<organism evidence="3 4">
    <name type="scientific">Phytophthora megakarya</name>
    <dbReference type="NCBI Taxonomy" id="4795"/>
    <lineage>
        <taxon>Eukaryota</taxon>
        <taxon>Sar</taxon>
        <taxon>Stramenopiles</taxon>
        <taxon>Oomycota</taxon>
        <taxon>Peronosporomycetes</taxon>
        <taxon>Peronosporales</taxon>
        <taxon>Peronosporaceae</taxon>
        <taxon>Phytophthora</taxon>
    </lineage>
</organism>
<dbReference type="GO" id="GO:0006749">
    <property type="term" value="P:glutathione metabolic process"/>
    <property type="evidence" value="ECO:0007669"/>
    <property type="project" value="TreeGrafter"/>
</dbReference>
<evidence type="ECO:0000259" key="2">
    <source>
        <dbReference type="PROSITE" id="PS50405"/>
    </source>
</evidence>
<sequence length="180" mass="20011">MLTYGKVSFEDSRIGGAEWSILKSKTPLGKIPVLEVDGAMYSQSMAIARYAAKLGGLYPEDPLECLRADMISETLCEMFEDSIDIFYAEKDEAKKAEKTKKLLEETLPLKLGKLTSMIKGDYFMGNKATFVDIQLFDLFENALGKSILGFSTDPFPELESIVKRVKANPDIASYLAKQSP</sequence>
<evidence type="ECO:0000313" key="3">
    <source>
        <dbReference type="EMBL" id="OWZ17666.1"/>
    </source>
</evidence>